<dbReference type="PANTHER" id="PTHR12832">
    <property type="entry name" value="TESTIS-SPECIFIC PROTEIN PBS13 T-COMPLEX 11"/>
    <property type="match status" value="1"/>
</dbReference>
<reference evidence="2 3" key="1">
    <citation type="submission" date="2019-12" db="EMBL/GenBank/DDBJ databases">
        <authorList>
            <person name="Alioto T."/>
            <person name="Alioto T."/>
            <person name="Gomez Garrido J."/>
        </authorList>
    </citation>
    <scope>NUCLEOTIDE SEQUENCE [LARGE SCALE GENOMIC DNA]</scope>
</reference>
<comment type="caution">
    <text evidence="2">The sequence shown here is derived from an EMBL/GenBank/DDBJ whole genome shotgun (WGS) entry which is preliminary data.</text>
</comment>
<dbReference type="GO" id="GO:0007165">
    <property type="term" value="P:signal transduction"/>
    <property type="evidence" value="ECO:0007669"/>
    <property type="project" value="TreeGrafter"/>
</dbReference>
<protein>
    <submittedName>
        <fullName evidence="2">Uncharacterized protein</fullName>
    </submittedName>
</protein>
<organism evidence="2 3">
    <name type="scientific">Olea europaea subsp. europaea</name>
    <dbReference type="NCBI Taxonomy" id="158383"/>
    <lineage>
        <taxon>Eukaryota</taxon>
        <taxon>Viridiplantae</taxon>
        <taxon>Streptophyta</taxon>
        <taxon>Embryophyta</taxon>
        <taxon>Tracheophyta</taxon>
        <taxon>Spermatophyta</taxon>
        <taxon>Magnoliopsida</taxon>
        <taxon>eudicotyledons</taxon>
        <taxon>Gunneridae</taxon>
        <taxon>Pentapetalae</taxon>
        <taxon>asterids</taxon>
        <taxon>lamiids</taxon>
        <taxon>Lamiales</taxon>
        <taxon>Oleaceae</taxon>
        <taxon>Oleeae</taxon>
        <taxon>Olea</taxon>
    </lineage>
</organism>
<name>A0A8S0RPT4_OLEEU</name>
<dbReference type="PANTHER" id="PTHR12832:SF11">
    <property type="entry name" value="LD23868P"/>
    <property type="match status" value="1"/>
</dbReference>
<evidence type="ECO:0000313" key="2">
    <source>
        <dbReference type="EMBL" id="CAA2981283.1"/>
    </source>
</evidence>
<dbReference type="AlphaFoldDB" id="A0A8S0RPT4"/>
<dbReference type="Proteomes" id="UP000594638">
    <property type="component" value="Unassembled WGS sequence"/>
</dbReference>
<keyword evidence="3" id="KW-1185">Reference proteome</keyword>
<dbReference type="InterPro" id="IPR008862">
    <property type="entry name" value="Tcp11"/>
</dbReference>
<dbReference type="Gramene" id="OE9A105050T2">
    <property type="protein sequence ID" value="OE9A105050C2"/>
    <property type="gene ID" value="OE9A105050"/>
</dbReference>
<comment type="similarity">
    <text evidence="1">Belongs to the TCP11 family.</text>
</comment>
<evidence type="ECO:0000313" key="3">
    <source>
        <dbReference type="Proteomes" id="UP000594638"/>
    </source>
</evidence>
<evidence type="ECO:0000256" key="1">
    <source>
        <dbReference type="ARBA" id="ARBA00010954"/>
    </source>
</evidence>
<dbReference type="EMBL" id="CACTIH010003667">
    <property type="protein sequence ID" value="CAA2981283.1"/>
    <property type="molecule type" value="Genomic_DNA"/>
</dbReference>
<sequence length="213" mass="25420">MVREQVGGRRVKFDSFQIFRQLNLWFFSGRSKGLVWRNYYVLDTILGFSVICYLISGNKWDGNWLSILTNSQMSLAKLDELRQAAKIEVEMRFRKKRAELNTKVEMRVLLILKAYKQRRATLKERTSQSLLRRMARESKYKERVCTAICQKRVAAEKKRLALLETEKIRVRARVLEVRKVARSISHQREIEMMEMKNKLEDRLQRLFSEFHVG</sequence>
<accession>A0A8S0RPT4</accession>
<dbReference type="OrthoDB" id="1750994at2759"/>
<proteinExistence type="inferred from homology"/>
<gene>
    <name evidence="2" type="ORF">OLEA9_A105050</name>
</gene>